<proteinExistence type="inferred from homology"/>
<dbReference type="SUPFAM" id="SSF51735">
    <property type="entry name" value="NAD(P)-binding Rossmann-fold domains"/>
    <property type="match status" value="1"/>
</dbReference>
<dbReference type="InterPro" id="IPR036291">
    <property type="entry name" value="NAD(P)-bd_dom_sf"/>
</dbReference>
<dbReference type="InterPro" id="IPR002347">
    <property type="entry name" value="SDR_fam"/>
</dbReference>
<name>B6G1B3_PEPHT</name>
<reference evidence="3 4" key="2">
    <citation type="submission" date="2008-10" db="EMBL/GenBank/DDBJ databases">
        <title>Draft genome sequence of Clostridium hiranonis (DSM 13275).</title>
        <authorList>
            <person name="Sudarsanam P."/>
            <person name="Ley R."/>
            <person name="Guruge J."/>
            <person name="Turnbaugh P.J."/>
            <person name="Mahowald M."/>
            <person name="Liep D."/>
            <person name="Gordon J."/>
        </authorList>
    </citation>
    <scope>NUCLEOTIDE SEQUENCE [LARGE SCALE GENOMIC DNA]</scope>
    <source>
        <strain evidence="3 4">DSM 13275</strain>
    </source>
</reference>
<dbReference type="InterPro" id="IPR020904">
    <property type="entry name" value="Sc_DH/Rdtase_CS"/>
</dbReference>
<dbReference type="GO" id="GO:0030497">
    <property type="term" value="P:fatty acid elongation"/>
    <property type="evidence" value="ECO:0007669"/>
    <property type="project" value="TreeGrafter"/>
</dbReference>
<dbReference type="Gene3D" id="3.40.50.720">
    <property type="entry name" value="NAD(P)-binding Rossmann-like Domain"/>
    <property type="match status" value="1"/>
</dbReference>
<dbReference type="PROSITE" id="PS00061">
    <property type="entry name" value="ADH_SHORT"/>
    <property type="match status" value="1"/>
</dbReference>
<dbReference type="HOGENOM" id="CLU_010194_1_0_9"/>
<evidence type="ECO:0000256" key="1">
    <source>
        <dbReference type="ARBA" id="ARBA00006484"/>
    </source>
</evidence>
<accession>B6G1B3</accession>
<dbReference type="PANTHER" id="PTHR42760">
    <property type="entry name" value="SHORT-CHAIN DEHYDROGENASES/REDUCTASES FAMILY MEMBER"/>
    <property type="match status" value="1"/>
</dbReference>
<gene>
    <name evidence="3" type="ORF">CLOHIR_01919</name>
</gene>
<sequence length="238" mass="26071">MIDLKNIVITGGSGGIGKALCYGFADLGYNVLSLDVNDYNFDRKNIHTYNVNLSSEDEIKSCFNEIVGKFGPIHILVNNGAISKFNKSIYDISVDEFDAVLNTNLRGAFICCKEFILANKGLNFGRIINIASTRYNQNEADWEAYGASKGGIVSLTNTLCVSLSGSDITVNCISPGWIETEDYDSLSELDHSQHPSGRVGKPDDIFNVCAFLVDEKSDFINGANIVVDGGMTKRMIYF</sequence>
<dbReference type="PANTHER" id="PTHR42760:SF40">
    <property type="entry name" value="3-OXOACYL-[ACYL-CARRIER-PROTEIN] REDUCTASE, CHLOROPLASTIC"/>
    <property type="match status" value="1"/>
</dbReference>
<keyword evidence="2" id="KW-0560">Oxidoreductase</keyword>
<evidence type="ECO:0000313" key="3">
    <source>
        <dbReference type="EMBL" id="EEA84431.1"/>
    </source>
</evidence>
<keyword evidence="4" id="KW-1185">Reference proteome</keyword>
<dbReference type="Proteomes" id="UP000003178">
    <property type="component" value="Unassembled WGS sequence"/>
</dbReference>
<dbReference type="GO" id="GO:0008206">
    <property type="term" value="P:bile acid metabolic process"/>
    <property type="evidence" value="ECO:0007669"/>
    <property type="project" value="UniProtKB-ARBA"/>
</dbReference>
<dbReference type="GO" id="GO:0016616">
    <property type="term" value="F:oxidoreductase activity, acting on the CH-OH group of donors, NAD or NADP as acceptor"/>
    <property type="evidence" value="ECO:0007669"/>
    <property type="project" value="TreeGrafter"/>
</dbReference>
<comment type="caution">
    <text evidence="3">The sequence shown here is derived from an EMBL/GenBank/DDBJ whole genome shotgun (WGS) entry which is preliminary data.</text>
</comment>
<comment type="similarity">
    <text evidence="1">Belongs to the short-chain dehydrogenases/reductases (SDR) family.</text>
</comment>
<dbReference type="RefSeq" id="WP_006440781.1">
    <property type="nucleotide sequence ID" value="NZ_DS995359.1"/>
</dbReference>
<evidence type="ECO:0000313" key="4">
    <source>
        <dbReference type="Proteomes" id="UP000003178"/>
    </source>
</evidence>
<dbReference type="PRINTS" id="PR00080">
    <property type="entry name" value="SDRFAMILY"/>
</dbReference>
<organism evidence="3 4">
    <name type="scientific">Peptacetobacter hiranonis (strain DSM 13275 / JCM 10541 / KCTC 15199 / TO-931)</name>
    <name type="common">Clostridium hiranonis</name>
    <dbReference type="NCBI Taxonomy" id="500633"/>
    <lineage>
        <taxon>Bacteria</taxon>
        <taxon>Bacillati</taxon>
        <taxon>Bacillota</taxon>
        <taxon>Clostridia</taxon>
        <taxon>Peptostreptococcales</taxon>
        <taxon>Peptostreptococcaceae</taxon>
        <taxon>Peptacetobacter</taxon>
    </lineage>
</organism>
<dbReference type="PRINTS" id="PR00081">
    <property type="entry name" value="GDHRDH"/>
</dbReference>
<dbReference type="STRING" id="500633.CLOHIR_01919"/>
<dbReference type="eggNOG" id="COG1028">
    <property type="taxonomic scope" value="Bacteria"/>
</dbReference>
<dbReference type="FunFam" id="3.40.50.720:FF:000084">
    <property type="entry name" value="Short-chain dehydrogenase reductase"/>
    <property type="match status" value="1"/>
</dbReference>
<dbReference type="Pfam" id="PF13561">
    <property type="entry name" value="adh_short_C2"/>
    <property type="match status" value="1"/>
</dbReference>
<dbReference type="EMBL" id="ABWP01000072">
    <property type="protein sequence ID" value="EEA84431.1"/>
    <property type="molecule type" value="Genomic_DNA"/>
</dbReference>
<dbReference type="AlphaFoldDB" id="B6G1B3"/>
<protein>
    <submittedName>
        <fullName evidence="3">Oxidoreductase, short chain dehydrogenase/reductase family protein</fullName>
    </submittedName>
</protein>
<reference evidence="3 4" key="1">
    <citation type="submission" date="2008-09" db="EMBL/GenBank/DDBJ databases">
        <authorList>
            <person name="Fulton L."/>
            <person name="Clifton S."/>
            <person name="Fulton B."/>
            <person name="Xu J."/>
            <person name="Minx P."/>
            <person name="Pepin K.H."/>
            <person name="Johnson M."/>
            <person name="Thiruvilangam P."/>
            <person name="Bhonagiri V."/>
            <person name="Nash W.E."/>
            <person name="Mardis E.R."/>
            <person name="Wilson R.K."/>
        </authorList>
    </citation>
    <scope>NUCLEOTIDE SEQUENCE [LARGE SCALE GENOMIC DNA]</scope>
    <source>
        <strain evidence="3 4">DSM 13275</strain>
    </source>
</reference>
<evidence type="ECO:0000256" key="2">
    <source>
        <dbReference type="ARBA" id="ARBA00023002"/>
    </source>
</evidence>